<dbReference type="InterPro" id="IPR019680">
    <property type="entry name" value="Mediator_Med1"/>
</dbReference>
<comment type="similarity">
    <text evidence="2 7">Belongs to the Mediator complex subunit 1 family.</text>
</comment>
<dbReference type="OMA" id="KWAEWIR"/>
<accession>A0A0C4EE89</accession>
<dbReference type="PANTHER" id="PTHR35041">
    <property type="entry name" value="MEDIATOR OF RNA POLYMERASE II TRANSCRIPTION SUBUNIT 1"/>
    <property type="match status" value="1"/>
</dbReference>
<evidence type="ECO:0000313" key="10">
    <source>
        <dbReference type="EMBL" id="KLU92109.1"/>
    </source>
</evidence>
<feature type="region of interest" description="Disordered" evidence="8">
    <location>
        <begin position="1"/>
        <end position="72"/>
    </location>
</feature>
<feature type="domain" description="Mediator complex subunit Med1" evidence="9">
    <location>
        <begin position="126"/>
        <end position="568"/>
    </location>
</feature>
<comment type="function">
    <text evidence="7">Component of the Mediator complex, a coactivator involved in the regulated transcription of nearly all RNA polymerase II-dependent genes. Mediator functions as a bridge to convey information from gene-specific regulatory proteins to the basal RNA polymerase II transcription machinery. Mediator is recruited to promoters by direct interactions with regulatory proteins and serves as a scaffold for the assembly of a functional preinitiation complex with RNA polymerase II and the general transcription factors.</text>
</comment>
<gene>
    <name evidence="10" type="ORF">MAPG_11056</name>
</gene>
<evidence type="ECO:0000256" key="5">
    <source>
        <dbReference type="ARBA" id="ARBA00023163"/>
    </source>
</evidence>
<dbReference type="STRING" id="644358.A0A0C4EE89"/>
<dbReference type="EnsemblFungi" id="MAPG_11056T0">
    <property type="protein sequence ID" value="MAPG_11056T0"/>
    <property type="gene ID" value="MAPG_11056"/>
</dbReference>
<protein>
    <recommendedName>
        <fullName evidence="7">Mediator of RNA polymerase II transcription subunit 1</fullName>
    </recommendedName>
    <alternativeName>
        <fullName evidence="7">Mediator complex subunit 1</fullName>
    </alternativeName>
</protein>
<keyword evidence="5 7" id="KW-0804">Transcription</keyword>
<dbReference type="GO" id="GO:0045944">
    <property type="term" value="P:positive regulation of transcription by RNA polymerase II"/>
    <property type="evidence" value="ECO:0007669"/>
    <property type="project" value="UniProtKB-ARBA"/>
</dbReference>
<evidence type="ECO:0000259" key="9">
    <source>
        <dbReference type="Pfam" id="PF10744"/>
    </source>
</evidence>
<reference evidence="12" key="2">
    <citation type="submission" date="2010-05" db="EMBL/GenBank/DDBJ databases">
        <title>The genome sequence of Magnaporthe poae strain ATCC 64411.</title>
        <authorList>
            <person name="Ma L.-J."/>
            <person name="Dead R."/>
            <person name="Young S."/>
            <person name="Zeng Q."/>
            <person name="Koehrsen M."/>
            <person name="Alvarado L."/>
            <person name="Berlin A."/>
            <person name="Chapman S.B."/>
            <person name="Chen Z."/>
            <person name="Freedman E."/>
            <person name="Gellesch M."/>
            <person name="Goldberg J."/>
            <person name="Griggs A."/>
            <person name="Gujja S."/>
            <person name="Heilman E.R."/>
            <person name="Heiman D."/>
            <person name="Hepburn T."/>
            <person name="Howarth C."/>
            <person name="Jen D."/>
            <person name="Larson L."/>
            <person name="Mehta T."/>
            <person name="Neiman D."/>
            <person name="Pearson M."/>
            <person name="Roberts A."/>
            <person name="Saif S."/>
            <person name="Shea T."/>
            <person name="Shenoy N."/>
            <person name="Sisk P."/>
            <person name="Stolte C."/>
            <person name="Sykes S."/>
            <person name="Walk T."/>
            <person name="White J."/>
            <person name="Yandava C."/>
            <person name="Haas B."/>
            <person name="Nusbaum C."/>
            <person name="Birren B."/>
        </authorList>
    </citation>
    <scope>NUCLEOTIDE SEQUENCE [LARGE SCALE GENOMIC DNA]</scope>
    <source>
        <strain evidence="12">ATCC 64411 / 73-15</strain>
    </source>
</reference>
<dbReference type="Proteomes" id="UP000011715">
    <property type="component" value="Unassembled WGS sequence"/>
</dbReference>
<proteinExistence type="inferred from homology"/>
<dbReference type="EMBL" id="GL876979">
    <property type="protein sequence ID" value="KLU92109.1"/>
    <property type="molecule type" value="Genomic_DNA"/>
</dbReference>
<evidence type="ECO:0000256" key="8">
    <source>
        <dbReference type="SAM" id="MobiDB-lite"/>
    </source>
</evidence>
<dbReference type="AlphaFoldDB" id="A0A0C4EE89"/>
<organism evidence="11 12">
    <name type="scientific">Magnaporthiopsis poae (strain ATCC 64411 / 73-15)</name>
    <name type="common">Kentucky bluegrass fungus</name>
    <name type="synonym">Magnaporthe poae</name>
    <dbReference type="NCBI Taxonomy" id="644358"/>
    <lineage>
        <taxon>Eukaryota</taxon>
        <taxon>Fungi</taxon>
        <taxon>Dikarya</taxon>
        <taxon>Ascomycota</taxon>
        <taxon>Pezizomycotina</taxon>
        <taxon>Sordariomycetes</taxon>
        <taxon>Sordariomycetidae</taxon>
        <taxon>Magnaporthales</taxon>
        <taxon>Magnaporthaceae</taxon>
        <taxon>Magnaporthiopsis</taxon>
    </lineage>
</organism>
<feature type="region of interest" description="Disordered" evidence="8">
    <location>
        <begin position="647"/>
        <end position="692"/>
    </location>
</feature>
<keyword evidence="3 7" id="KW-0805">Transcription regulation</keyword>
<dbReference type="GO" id="GO:0003712">
    <property type="term" value="F:transcription coregulator activity"/>
    <property type="evidence" value="ECO:0007669"/>
    <property type="project" value="InterPro"/>
</dbReference>
<feature type="compositionally biased region" description="Gly residues" evidence="8">
    <location>
        <begin position="665"/>
        <end position="687"/>
    </location>
</feature>
<feature type="compositionally biased region" description="Polar residues" evidence="8">
    <location>
        <begin position="55"/>
        <end position="71"/>
    </location>
</feature>
<evidence type="ECO:0000256" key="7">
    <source>
        <dbReference type="RuleBase" id="RU364059"/>
    </source>
</evidence>
<dbReference type="OrthoDB" id="5310959at2759"/>
<evidence type="ECO:0000256" key="4">
    <source>
        <dbReference type="ARBA" id="ARBA00023159"/>
    </source>
</evidence>
<evidence type="ECO:0000313" key="11">
    <source>
        <dbReference type="EnsemblFungi" id="MAPG_11056T0"/>
    </source>
</evidence>
<reference evidence="11" key="4">
    <citation type="journal article" date="2015" name="G3 (Bethesda)">
        <title>Genome sequences of three phytopathogenic species of the Magnaporthaceae family of fungi.</title>
        <authorList>
            <person name="Okagaki L.H."/>
            <person name="Nunes C.C."/>
            <person name="Sailsbery J."/>
            <person name="Clay B."/>
            <person name="Brown D."/>
            <person name="John T."/>
            <person name="Oh Y."/>
            <person name="Young N."/>
            <person name="Fitzgerald M."/>
            <person name="Haas B.J."/>
            <person name="Zeng Q."/>
            <person name="Young S."/>
            <person name="Adiconis X."/>
            <person name="Fan L."/>
            <person name="Levin J.Z."/>
            <person name="Mitchell T.K."/>
            <person name="Okubara P.A."/>
            <person name="Farman M.L."/>
            <person name="Kohn L.M."/>
            <person name="Birren B."/>
            <person name="Ma L.-J."/>
            <person name="Dean R.A."/>
        </authorList>
    </citation>
    <scope>NUCLEOTIDE SEQUENCE</scope>
    <source>
        <strain evidence="11">ATCC 64411 / 73-15</strain>
    </source>
</reference>
<evidence type="ECO:0000256" key="2">
    <source>
        <dbReference type="ARBA" id="ARBA00006210"/>
    </source>
</evidence>
<reference evidence="10" key="3">
    <citation type="submission" date="2011-03" db="EMBL/GenBank/DDBJ databases">
        <title>Annotation of Magnaporthe poae ATCC 64411.</title>
        <authorList>
            <person name="Ma L.-J."/>
            <person name="Dead R."/>
            <person name="Young S.K."/>
            <person name="Zeng Q."/>
            <person name="Gargeya S."/>
            <person name="Fitzgerald M."/>
            <person name="Haas B."/>
            <person name="Abouelleil A."/>
            <person name="Alvarado L."/>
            <person name="Arachchi H.M."/>
            <person name="Berlin A."/>
            <person name="Brown A."/>
            <person name="Chapman S.B."/>
            <person name="Chen Z."/>
            <person name="Dunbar C."/>
            <person name="Freedman E."/>
            <person name="Gearin G."/>
            <person name="Gellesch M."/>
            <person name="Goldberg J."/>
            <person name="Griggs A."/>
            <person name="Gujja S."/>
            <person name="Heiman D."/>
            <person name="Howarth C."/>
            <person name="Larson L."/>
            <person name="Lui A."/>
            <person name="MacDonald P.J.P."/>
            <person name="Mehta T."/>
            <person name="Montmayeur A."/>
            <person name="Murphy C."/>
            <person name="Neiman D."/>
            <person name="Pearson M."/>
            <person name="Priest M."/>
            <person name="Roberts A."/>
            <person name="Saif S."/>
            <person name="Shea T."/>
            <person name="Shenoy N."/>
            <person name="Sisk P."/>
            <person name="Stolte C."/>
            <person name="Sykes S."/>
            <person name="Yandava C."/>
            <person name="Wortman J."/>
            <person name="Nusbaum C."/>
            <person name="Birren B."/>
        </authorList>
    </citation>
    <scope>NUCLEOTIDE SEQUENCE</scope>
    <source>
        <strain evidence="10">ATCC 64411</strain>
    </source>
</reference>
<feature type="compositionally biased region" description="Polar residues" evidence="8">
    <location>
        <begin position="11"/>
        <end position="22"/>
    </location>
</feature>
<dbReference type="Pfam" id="PF10744">
    <property type="entry name" value="Med1"/>
    <property type="match status" value="1"/>
</dbReference>
<dbReference type="GO" id="GO:0016592">
    <property type="term" value="C:mediator complex"/>
    <property type="evidence" value="ECO:0007669"/>
    <property type="project" value="InterPro"/>
</dbReference>
<reference evidence="10" key="1">
    <citation type="submission" date="2010-05" db="EMBL/GenBank/DDBJ databases">
        <title>The Genome Sequence of Magnaporthe poae strain ATCC 64411.</title>
        <authorList>
            <consortium name="The Broad Institute Genome Sequencing Platform"/>
            <consortium name="Broad Institute Genome Sequencing Center for Infectious Disease"/>
            <person name="Ma L.-J."/>
            <person name="Dead R."/>
            <person name="Young S."/>
            <person name="Zeng Q."/>
            <person name="Koehrsen M."/>
            <person name="Alvarado L."/>
            <person name="Berlin A."/>
            <person name="Chapman S.B."/>
            <person name="Chen Z."/>
            <person name="Freedman E."/>
            <person name="Gellesch M."/>
            <person name="Goldberg J."/>
            <person name="Griggs A."/>
            <person name="Gujja S."/>
            <person name="Heilman E.R."/>
            <person name="Heiman D."/>
            <person name="Hepburn T."/>
            <person name="Howarth C."/>
            <person name="Jen D."/>
            <person name="Larson L."/>
            <person name="Mehta T."/>
            <person name="Neiman D."/>
            <person name="Pearson M."/>
            <person name="Roberts A."/>
            <person name="Saif S."/>
            <person name="Shea T."/>
            <person name="Shenoy N."/>
            <person name="Sisk P."/>
            <person name="Stolte C."/>
            <person name="Sykes S."/>
            <person name="Walk T."/>
            <person name="White J."/>
            <person name="Yandava C."/>
            <person name="Haas B."/>
            <person name="Nusbaum C."/>
            <person name="Birren B."/>
        </authorList>
    </citation>
    <scope>NUCLEOTIDE SEQUENCE</scope>
    <source>
        <strain evidence="10">ATCC 64411</strain>
    </source>
</reference>
<name>A0A0C4EE89_MAGP6</name>
<comment type="subcellular location">
    <subcellularLocation>
        <location evidence="1 7">Nucleus</location>
    </subcellularLocation>
</comment>
<evidence type="ECO:0000256" key="6">
    <source>
        <dbReference type="ARBA" id="ARBA00023242"/>
    </source>
</evidence>
<evidence type="ECO:0000313" key="12">
    <source>
        <dbReference type="Proteomes" id="UP000011715"/>
    </source>
</evidence>
<dbReference type="VEuPathDB" id="FungiDB:MAPG_11056"/>
<evidence type="ECO:0000256" key="3">
    <source>
        <dbReference type="ARBA" id="ARBA00023015"/>
    </source>
</evidence>
<dbReference type="eggNOG" id="ENOG502RYK5">
    <property type="taxonomic scope" value="Eukaryota"/>
</dbReference>
<keyword evidence="12" id="KW-1185">Reference proteome</keyword>
<sequence length="789" mass="83548">MATPTPMKHAPSQQGRTPSGTQHGAAATPPVSTPFSAAFSPHGPKSSPQHIRRSPATSTTLMGHPSNSNAPVTFDSPTAAALGALGIGNGLDIGSLDNVGVVGGLDGLGGMATRDDDDEKIRRLHRILSILKESKGRVSDAGLERLVRSVGLEFLWEEGGGGDKSKTLIIAGSALSIDIVMVNNMVEKVTLSFPDSSDVVSRHVDQAGRILLDDLKLGPTESPLTKKLDKFAVNLERLAVLDKLSVIPGFNCHEAIAGIYDSLERLHQWDMSRLRADPAMAGRSEEILRMTALCSRNGEPGMHKRDKVGLTLDYWKEQHLVPPPPGASPGLREHVEATERAWSMWIGCAPLIAMGYQPARVSDAWLSPGVEKHEAMVGEDHLLMTANQLLDWQDPPNTVIPGEGGDQQQQQKADGMDVDNGGHPGRLPAVVFSAEFDPPVVMTLQDWEHIQQIAQAPLSEFLHSTYDSLMFPVPENSQHDPTEPRSITRLKEVSVFPPAPAASSGATGAAAAAEPTKALHRNSLFIYKPVYGRTLSSVPFSHPSQLVEMLPRLRQYAFLSTLLERSFGPVGAASAALAGGGDAGSGAAASTVIGPDGSAPARKTGLNTAAAAAAAVPGQMTQGMPNITTTTTRDDFAAFLVGPKNPPVVTPAAGVSHTDQHNGDKGQGQHGSGDGAISGGDASGGRQAGTDPAAAAALPIDVTLTVHPVPRLQVVFPFRGATATVVLDVQLNGMVHVVSENVLPMPGRRQGQEPQEGGRRQMQPQDLGQVLQVCEDIDQWCEWIRTRLE</sequence>
<dbReference type="PANTHER" id="PTHR35041:SF4">
    <property type="entry name" value="MEDIATOR OF RNA POLYMERASE II TRANSCRIPTION SUBUNIT 1"/>
    <property type="match status" value="1"/>
</dbReference>
<keyword evidence="6 7" id="KW-0539">Nucleus</keyword>
<evidence type="ECO:0000256" key="1">
    <source>
        <dbReference type="ARBA" id="ARBA00004123"/>
    </source>
</evidence>
<dbReference type="EMBL" id="ADBL01002719">
    <property type="status" value="NOT_ANNOTATED_CDS"/>
    <property type="molecule type" value="Genomic_DNA"/>
</dbReference>
<feature type="region of interest" description="Disordered" evidence="8">
    <location>
        <begin position="400"/>
        <end position="420"/>
    </location>
</feature>
<keyword evidence="4 7" id="KW-0010">Activator</keyword>
<reference evidence="11" key="5">
    <citation type="submission" date="2015-06" db="UniProtKB">
        <authorList>
            <consortium name="EnsemblFungi"/>
        </authorList>
    </citation>
    <scope>IDENTIFICATION</scope>
    <source>
        <strain evidence="11">ATCC 64411</strain>
    </source>
</reference>